<dbReference type="Pfam" id="PF13524">
    <property type="entry name" value="Glyco_trans_1_2"/>
    <property type="match status" value="1"/>
</dbReference>
<sequence>MEYEDLSCLEEIDADFNIFFRGEFVPETLLGKLRGVKINLSSEPFPRYIDNKLNYTYDSINRYFAFREIKHKKYDYVFHYDEASLPFLKKDGLLLSGAFAFPVATEVYKPLEIEKSWDLFFIGRSTKHREEHFSYLKHIYNFLHIAHGIWGPPLVEYVNMSKICLNIHAENEVSWEPRLQMLLASGAFVISEKITPNTLLRPGVDYVEISSPRELRKAVEYYLTHPDERKRISDNGLQRVKDLLDAKDVFSRLLSDLGENRYPKFDYKQSDFRIFSAFRVAKRVVKRLRSVGDVFHVKS</sequence>
<evidence type="ECO:0000313" key="3">
    <source>
        <dbReference type="Proteomes" id="UP000756860"/>
    </source>
</evidence>
<dbReference type="GO" id="GO:0016757">
    <property type="term" value="F:glycosyltransferase activity"/>
    <property type="evidence" value="ECO:0007669"/>
    <property type="project" value="UniProtKB-KW"/>
</dbReference>
<dbReference type="EMBL" id="JAHCVK010000008">
    <property type="protein sequence ID" value="MBT0654206.1"/>
    <property type="molecule type" value="Genomic_DNA"/>
</dbReference>
<reference evidence="2 3" key="1">
    <citation type="submission" date="2021-05" db="EMBL/GenBank/DDBJ databases">
        <title>The draft genome of Geobacter luticola JCM 17780.</title>
        <authorList>
            <person name="Xu Z."/>
            <person name="Masuda Y."/>
            <person name="Itoh H."/>
            <person name="Senoo K."/>
        </authorList>
    </citation>
    <scope>NUCLEOTIDE SEQUENCE [LARGE SCALE GENOMIC DNA]</scope>
    <source>
        <strain evidence="2 3">JCM 17780</strain>
    </source>
</reference>
<evidence type="ECO:0000259" key="1">
    <source>
        <dbReference type="Pfam" id="PF13524"/>
    </source>
</evidence>
<proteinExistence type="predicted"/>
<name>A0ABS5SFS2_9BACT</name>
<organism evidence="2 3">
    <name type="scientific">Geomobilimonas luticola</name>
    <dbReference type="NCBI Taxonomy" id="1114878"/>
    <lineage>
        <taxon>Bacteria</taxon>
        <taxon>Pseudomonadati</taxon>
        <taxon>Thermodesulfobacteriota</taxon>
        <taxon>Desulfuromonadia</taxon>
        <taxon>Geobacterales</taxon>
        <taxon>Geobacteraceae</taxon>
        <taxon>Geomobilimonas</taxon>
    </lineage>
</organism>
<keyword evidence="2" id="KW-0328">Glycosyltransferase</keyword>
<accession>A0ABS5SFS2</accession>
<protein>
    <submittedName>
        <fullName evidence="2">Glycosyltransferase</fullName>
        <ecNumber evidence="2">2.4.-.-</ecNumber>
    </submittedName>
</protein>
<keyword evidence="3" id="KW-1185">Reference proteome</keyword>
<comment type="caution">
    <text evidence="2">The sequence shown here is derived from an EMBL/GenBank/DDBJ whole genome shotgun (WGS) entry which is preliminary data.</text>
</comment>
<feature type="domain" description="Spore protein YkvP/CgeB glycosyl transferase-like" evidence="1">
    <location>
        <begin position="149"/>
        <end position="243"/>
    </location>
</feature>
<dbReference type="InterPro" id="IPR055259">
    <property type="entry name" value="YkvP/CgeB_Glyco_trans-like"/>
</dbReference>
<gene>
    <name evidence="2" type="ORF">KI810_14170</name>
</gene>
<dbReference type="Proteomes" id="UP000756860">
    <property type="component" value="Unassembled WGS sequence"/>
</dbReference>
<evidence type="ECO:0000313" key="2">
    <source>
        <dbReference type="EMBL" id="MBT0654206.1"/>
    </source>
</evidence>
<dbReference type="EC" id="2.4.-.-" evidence="2"/>
<keyword evidence="2" id="KW-0808">Transferase</keyword>